<sequence>MDVGPRPERRLVKVGPTEIRVHLRGSGPELVLLNGIGGHIGMWEPLVAELQGARRLVMFDAPGAGSTDPLPRRVRMKGLASIVVEILDQLGLQRVDLLGYSWGGALAQQVARDAHHRVRRLVLASTVPGTGGRPPSLKVVLAMLSPTRFSTPEKTREAAAVIYGGDYRNGQLDGRGALRLWNDKPPTAAGYAQQLYAITGWTSLPWLGQIRARTLILSGDDDPLAPAFNARLMARLLRRAELHLVPGGGHLWLLDHAPESARVVEAFLASS</sequence>
<dbReference type="Gene3D" id="3.40.50.1820">
    <property type="entry name" value="alpha/beta hydrolase"/>
    <property type="match status" value="1"/>
</dbReference>
<dbReference type="GO" id="GO:0046503">
    <property type="term" value="P:glycerolipid catabolic process"/>
    <property type="evidence" value="ECO:0007669"/>
    <property type="project" value="TreeGrafter"/>
</dbReference>
<dbReference type="OrthoDB" id="7958481at2"/>
<dbReference type="RefSeq" id="WP_118926059.1">
    <property type="nucleotide sequence ID" value="NZ_QXGH01000018.1"/>
</dbReference>
<evidence type="ECO:0000313" key="3">
    <source>
        <dbReference type="Proteomes" id="UP000283644"/>
    </source>
</evidence>
<keyword evidence="3" id="KW-1185">Reference proteome</keyword>
<reference evidence="2 3" key="1">
    <citation type="submission" date="2018-09" db="EMBL/GenBank/DDBJ databases">
        <title>Genome sequencing of Nocardioides immobilis CCTCC AB 2017083 for comparison to Nocardioides silvaticus.</title>
        <authorList>
            <person name="Li C."/>
            <person name="Wang G."/>
        </authorList>
    </citation>
    <scope>NUCLEOTIDE SEQUENCE [LARGE SCALE GENOMIC DNA]</scope>
    <source>
        <strain evidence="2 3">CCTCC AB 2017083</strain>
    </source>
</reference>
<dbReference type="InterPro" id="IPR029058">
    <property type="entry name" value="AB_hydrolase_fold"/>
</dbReference>
<dbReference type="GO" id="GO:0004806">
    <property type="term" value="F:triacylglycerol lipase activity"/>
    <property type="evidence" value="ECO:0007669"/>
    <property type="project" value="TreeGrafter"/>
</dbReference>
<name>A0A417Y0W5_9ACTN</name>
<dbReference type="EMBL" id="QXGH01000018">
    <property type="protein sequence ID" value="RHW26273.1"/>
    <property type="molecule type" value="Genomic_DNA"/>
</dbReference>
<dbReference type="PRINTS" id="PR00111">
    <property type="entry name" value="ABHYDROLASE"/>
</dbReference>
<dbReference type="AlphaFoldDB" id="A0A417Y0W5"/>
<dbReference type="InterPro" id="IPR050471">
    <property type="entry name" value="AB_hydrolase"/>
</dbReference>
<feature type="domain" description="AB hydrolase-1" evidence="1">
    <location>
        <begin position="30"/>
        <end position="256"/>
    </location>
</feature>
<dbReference type="Proteomes" id="UP000283644">
    <property type="component" value="Unassembled WGS sequence"/>
</dbReference>
<keyword evidence="2" id="KW-0378">Hydrolase</keyword>
<evidence type="ECO:0000313" key="2">
    <source>
        <dbReference type="EMBL" id="RHW26273.1"/>
    </source>
</evidence>
<dbReference type="Pfam" id="PF00561">
    <property type="entry name" value="Abhydrolase_1"/>
    <property type="match status" value="1"/>
</dbReference>
<dbReference type="SUPFAM" id="SSF53474">
    <property type="entry name" value="alpha/beta-Hydrolases"/>
    <property type="match status" value="1"/>
</dbReference>
<dbReference type="PANTHER" id="PTHR43433">
    <property type="entry name" value="HYDROLASE, ALPHA/BETA FOLD FAMILY PROTEIN"/>
    <property type="match status" value="1"/>
</dbReference>
<accession>A0A417Y0W5</accession>
<dbReference type="PANTHER" id="PTHR43433:SF5">
    <property type="entry name" value="AB HYDROLASE-1 DOMAIN-CONTAINING PROTEIN"/>
    <property type="match status" value="1"/>
</dbReference>
<proteinExistence type="predicted"/>
<organism evidence="2 3">
    <name type="scientific">Nocardioides immobilis</name>
    <dbReference type="NCBI Taxonomy" id="2049295"/>
    <lineage>
        <taxon>Bacteria</taxon>
        <taxon>Bacillati</taxon>
        <taxon>Actinomycetota</taxon>
        <taxon>Actinomycetes</taxon>
        <taxon>Propionibacteriales</taxon>
        <taxon>Nocardioidaceae</taxon>
        <taxon>Nocardioides</taxon>
    </lineage>
</organism>
<gene>
    <name evidence="2" type="ORF">D0Z08_15010</name>
</gene>
<evidence type="ECO:0000259" key="1">
    <source>
        <dbReference type="Pfam" id="PF00561"/>
    </source>
</evidence>
<dbReference type="InterPro" id="IPR000073">
    <property type="entry name" value="AB_hydrolase_1"/>
</dbReference>
<comment type="caution">
    <text evidence="2">The sequence shown here is derived from an EMBL/GenBank/DDBJ whole genome shotgun (WGS) entry which is preliminary data.</text>
</comment>
<protein>
    <submittedName>
        <fullName evidence="2">Alpha/beta fold hydrolase</fullName>
    </submittedName>
</protein>